<name>A0A518JQ63_9BACT</name>
<evidence type="ECO:0000313" key="2">
    <source>
        <dbReference type="EMBL" id="QDV67687.1"/>
    </source>
</evidence>
<keyword evidence="1" id="KW-1133">Transmembrane helix</keyword>
<proteinExistence type="predicted"/>
<reference evidence="2 3" key="1">
    <citation type="submission" date="2019-02" db="EMBL/GenBank/DDBJ databases">
        <title>Deep-cultivation of Planctomycetes and their phenomic and genomic characterization uncovers novel biology.</title>
        <authorList>
            <person name="Wiegand S."/>
            <person name="Jogler M."/>
            <person name="Boedeker C."/>
            <person name="Pinto D."/>
            <person name="Vollmers J."/>
            <person name="Rivas-Marin E."/>
            <person name="Kohn T."/>
            <person name="Peeters S.H."/>
            <person name="Heuer A."/>
            <person name="Rast P."/>
            <person name="Oberbeckmann S."/>
            <person name="Bunk B."/>
            <person name="Jeske O."/>
            <person name="Meyerdierks A."/>
            <person name="Storesund J.E."/>
            <person name="Kallscheuer N."/>
            <person name="Luecker S."/>
            <person name="Lage O.M."/>
            <person name="Pohl T."/>
            <person name="Merkel B.J."/>
            <person name="Hornburger P."/>
            <person name="Mueller R.-W."/>
            <person name="Bruemmer F."/>
            <person name="Labrenz M."/>
            <person name="Spormann A.M."/>
            <person name="Op den Camp H."/>
            <person name="Overmann J."/>
            <person name="Amann R."/>
            <person name="Jetten M.S.M."/>
            <person name="Mascher T."/>
            <person name="Medema M.H."/>
            <person name="Devos D.P."/>
            <person name="Kaster A.-K."/>
            <person name="Ovreas L."/>
            <person name="Rohde M."/>
            <person name="Galperin M.Y."/>
            <person name="Jogler C."/>
        </authorList>
    </citation>
    <scope>NUCLEOTIDE SEQUENCE [LARGE SCALE GENOMIC DNA]</scope>
    <source>
        <strain evidence="2 3">Poly24</strain>
    </source>
</reference>
<feature type="transmembrane region" description="Helical" evidence="1">
    <location>
        <begin position="31"/>
        <end position="54"/>
    </location>
</feature>
<sequence>MSGTLQLLTHIGLAGFSLGLGLAVFPDANVFVMMFAALFWLIAYFHFADAFWIPSWGRGHDFVDRIGIAIKGVGFAMISVCVILAPSIGSIAIGLIGLIVILFGRILWELLLVDGSSPQ</sequence>
<dbReference type="KEGG" id="rcf:Poly24_13890"/>
<dbReference type="AlphaFoldDB" id="A0A518JQ63"/>
<organism evidence="2 3">
    <name type="scientific">Rosistilla carotiformis</name>
    <dbReference type="NCBI Taxonomy" id="2528017"/>
    <lineage>
        <taxon>Bacteria</taxon>
        <taxon>Pseudomonadati</taxon>
        <taxon>Planctomycetota</taxon>
        <taxon>Planctomycetia</taxon>
        <taxon>Pirellulales</taxon>
        <taxon>Pirellulaceae</taxon>
        <taxon>Rosistilla</taxon>
    </lineage>
</organism>
<keyword evidence="1" id="KW-0472">Membrane</keyword>
<feature type="transmembrane region" description="Helical" evidence="1">
    <location>
        <begin position="91"/>
        <end position="113"/>
    </location>
</feature>
<dbReference type="Proteomes" id="UP000315082">
    <property type="component" value="Chromosome"/>
</dbReference>
<keyword evidence="3" id="KW-1185">Reference proteome</keyword>
<dbReference type="EMBL" id="CP036348">
    <property type="protein sequence ID" value="QDV67687.1"/>
    <property type="molecule type" value="Genomic_DNA"/>
</dbReference>
<gene>
    <name evidence="2" type="ORF">Poly24_13890</name>
</gene>
<feature type="transmembrane region" description="Helical" evidence="1">
    <location>
        <begin position="7"/>
        <end position="25"/>
    </location>
</feature>
<accession>A0A518JQ63</accession>
<evidence type="ECO:0000256" key="1">
    <source>
        <dbReference type="SAM" id="Phobius"/>
    </source>
</evidence>
<keyword evidence="1" id="KW-0812">Transmembrane</keyword>
<protein>
    <submittedName>
        <fullName evidence="2">Uncharacterized protein</fullName>
    </submittedName>
</protein>
<evidence type="ECO:0000313" key="3">
    <source>
        <dbReference type="Proteomes" id="UP000315082"/>
    </source>
</evidence>